<organism evidence="1 2">
    <name type="scientific">Chlorella ohadii</name>
    <dbReference type="NCBI Taxonomy" id="2649997"/>
    <lineage>
        <taxon>Eukaryota</taxon>
        <taxon>Viridiplantae</taxon>
        <taxon>Chlorophyta</taxon>
        <taxon>core chlorophytes</taxon>
        <taxon>Trebouxiophyceae</taxon>
        <taxon>Chlorellales</taxon>
        <taxon>Chlorellaceae</taxon>
        <taxon>Chlorella clade</taxon>
        <taxon>Chlorella</taxon>
    </lineage>
</organism>
<dbReference type="Proteomes" id="UP001205105">
    <property type="component" value="Unassembled WGS sequence"/>
</dbReference>
<dbReference type="EMBL" id="JADXDR010000081">
    <property type="protein sequence ID" value="KAI7840395.1"/>
    <property type="molecule type" value="Genomic_DNA"/>
</dbReference>
<accession>A0AAD5H4Y3</accession>
<dbReference type="AlphaFoldDB" id="A0AAD5H4Y3"/>
<sequence>MPALSLQSMQFIGPPWHTMPLPHDVDWASLGVYINITSDAPWLAANETAGGLQSQQQIDYFLFTGQQTADVADVTVNLPSLKAAYEYLRGMPWAEVQQRQAALDRERRKLSYAPGPGGYSELADAALANMLRYGASLATNEFERSTGGMPHASPPTTE</sequence>
<evidence type="ECO:0000313" key="2">
    <source>
        <dbReference type="Proteomes" id="UP001205105"/>
    </source>
</evidence>
<name>A0AAD5H4Y3_9CHLO</name>
<protein>
    <submittedName>
        <fullName evidence="1">Uncharacterized protein</fullName>
    </submittedName>
</protein>
<proteinExistence type="predicted"/>
<keyword evidence="2" id="KW-1185">Reference proteome</keyword>
<comment type="caution">
    <text evidence="1">The sequence shown here is derived from an EMBL/GenBank/DDBJ whole genome shotgun (WGS) entry which is preliminary data.</text>
</comment>
<gene>
    <name evidence="1" type="ORF">COHA_005896</name>
</gene>
<reference evidence="1" key="1">
    <citation type="submission" date="2020-11" db="EMBL/GenBank/DDBJ databases">
        <title>Chlorella ohadii genome sequencing and assembly.</title>
        <authorList>
            <person name="Murik O."/>
            <person name="Treves H."/>
            <person name="Kedem I."/>
            <person name="Shotland Y."/>
            <person name="Kaplan A."/>
        </authorList>
    </citation>
    <scope>NUCLEOTIDE SEQUENCE</scope>
    <source>
        <strain evidence="1">1</strain>
    </source>
</reference>
<evidence type="ECO:0000313" key="1">
    <source>
        <dbReference type="EMBL" id="KAI7840395.1"/>
    </source>
</evidence>